<gene>
    <name evidence="1" type="ORF">MERR_LOCUS44433</name>
</gene>
<organism evidence="1 2">
    <name type="scientific">Microthlaspi erraticum</name>
    <dbReference type="NCBI Taxonomy" id="1685480"/>
    <lineage>
        <taxon>Eukaryota</taxon>
        <taxon>Viridiplantae</taxon>
        <taxon>Streptophyta</taxon>
        <taxon>Embryophyta</taxon>
        <taxon>Tracheophyta</taxon>
        <taxon>Spermatophyta</taxon>
        <taxon>Magnoliopsida</taxon>
        <taxon>eudicotyledons</taxon>
        <taxon>Gunneridae</taxon>
        <taxon>Pentapetalae</taxon>
        <taxon>rosids</taxon>
        <taxon>malvids</taxon>
        <taxon>Brassicales</taxon>
        <taxon>Brassicaceae</taxon>
        <taxon>Coluteocarpeae</taxon>
        <taxon>Microthlaspi</taxon>
    </lineage>
</organism>
<evidence type="ECO:0000313" key="2">
    <source>
        <dbReference type="Proteomes" id="UP000467841"/>
    </source>
</evidence>
<sequence>MPIVYRLRQGKKMATNDRVWCICVADYKLFAFFTDCGLMWLDTKHNIWRVVSGDMPRKLYGGAMVEYYGKLAVFWRERISNQKQEKIRCAVIALARVGEEEVRGTIEWSGVVATIPYVCGFLHCLVASD</sequence>
<name>A0A6D2KYC3_9BRAS</name>
<keyword evidence="2" id="KW-1185">Reference proteome</keyword>
<reference evidence="1" key="1">
    <citation type="submission" date="2020-01" db="EMBL/GenBank/DDBJ databases">
        <authorList>
            <person name="Mishra B."/>
        </authorList>
    </citation>
    <scope>NUCLEOTIDE SEQUENCE [LARGE SCALE GENOMIC DNA]</scope>
</reference>
<dbReference type="InterPro" id="IPR015915">
    <property type="entry name" value="Kelch-typ_b-propeller"/>
</dbReference>
<comment type="caution">
    <text evidence="1">The sequence shown here is derived from an EMBL/GenBank/DDBJ whole genome shotgun (WGS) entry which is preliminary data.</text>
</comment>
<dbReference type="EMBL" id="CACVBM020001673">
    <property type="protein sequence ID" value="CAA7057197.1"/>
    <property type="molecule type" value="Genomic_DNA"/>
</dbReference>
<accession>A0A6D2KYC3</accession>
<dbReference type="SUPFAM" id="SSF117281">
    <property type="entry name" value="Kelch motif"/>
    <property type="match status" value="1"/>
</dbReference>
<protein>
    <recommendedName>
        <fullName evidence="3">F-box associated domain-containing protein</fullName>
    </recommendedName>
</protein>
<dbReference type="Proteomes" id="UP000467841">
    <property type="component" value="Unassembled WGS sequence"/>
</dbReference>
<evidence type="ECO:0000313" key="1">
    <source>
        <dbReference type="EMBL" id="CAA7057197.1"/>
    </source>
</evidence>
<dbReference type="OrthoDB" id="1077625at2759"/>
<evidence type="ECO:0008006" key="3">
    <source>
        <dbReference type="Google" id="ProtNLM"/>
    </source>
</evidence>
<proteinExistence type="predicted"/>
<dbReference type="AlphaFoldDB" id="A0A6D2KYC3"/>